<protein>
    <submittedName>
        <fullName evidence="2">Nuclear transport factor 2 family protein</fullName>
    </submittedName>
</protein>
<name>A0ABW4XTM9_9FLAO</name>
<proteinExistence type="predicted"/>
<dbReference type="PROSITE" id="PS51257">
    <property type="entry name" value="PROKAR_LIPOPROTEIN"/>
    <property type="match status" value="1"/>
</dbReference>
<dbReference type="Gene3D" id="3.10.450.50">
    <property type="match status" value="1"/>
</dbReference>
<dbReference type="Proteomes" id="UP001597342">
    <property type="component" value="Unassembled WGS sequence"/>
</dbReference>
<evidence type="ECO:0000256" key="1">
    <source>
        <dbReference type="SAM" id="SignalP"/>
    </source>
</evidence>
<feature type="chain" id="PRO_5047187535" evidence="1">
    <location>
        <begin position="25"/>
        <end position="176"/>
    </location>
</feature>
<evidence type="ECO:0000313" key="2">
    <source>
        <dbReference type="EMBL" id="MFD2098200.1"/>
    </source>
</evidence>
<dbReference type="RefSeq" id="WP_379828944.1">
    <property type="nucleotide sequence ID" value="NZ_JBHUHU010000001.1"/>
</dbReference>
<reference evidence="3" key="1">
    <citation type="journal article" date="2019" name="Int. J. Syst. Evol. Microbiol.">
        <title>The Global Catalogue of Microorganisms (GCM) 10K type strain sequencing project: providing services to taxonomists for standard genome sequencing and annotation.</title>
        <authorList>
            <consortium name="The Broad Institute Genomics Platform"/>
            <consortium name="The Broad Institute Genome Sequencing Center for Infectious Disease"/>
            <person name="Wu L."/>
            <person name="Ma J."/>
        </authorList>
    </citation>
    <scope>NUCLEOTIDE SEQUENCE [LARGE SCALE GENOMIC DNA]</scope>
    <source>
        <strain evidence="3">JCM 3389</strain>
    </source>
</reference>
<dbReference type="EMBL" id="JBHUHU010000001">
    <property type="protein sequence ID" value="MFD2098200.1"/>
    <property type="molecule type" value="Genomic_DNA"/>
</dbReference>
<keyword evidence="1" id="KW-0732">Signal</keyword>
<sequence>METRSTKKILFLCASMVLILTACKQGPVRYTQNSAEIDIVKKLISNYDSKNFDTSMYADSSKTYYNTNENPMSASEAMDYHKQSDSNYASRSFKDENQEYEMVVTDDGETWVNCWLNWEGTLAANGKEIEIPIHLTYQFVDGKIVREYGYWDPTAIVLELQKIEAESKMMEEEQTE</sequence>
<keyword evidence="3" id="KW-1185">Reference proteome</keyword>
<accession>A0ABW4XTM9</accession>
<dbReference type="InterPro" id="IPR032710">
    <property type="entry name" value="NTF2-like_dom_sf"/>
</dbReference>
<organism evidence="2 3">
    <name type="scientific">Flagellimonas iocasae</name>
    <dbReference type="NCBI Taxonomy" id="2055905"/>
    <lineage>
        <taxon>Bacteria</taxon>
        <taxon>Pseudomonadati</taxon>
        <taxon>Bacteroidota</taxon>
        <taxon>Flavobacteriia</taxon>
        <taxon>Flavobacteriales</taxon>
        <taxon>Flavobacteriaceae</taxon>
        <taxon>Flagellimonas</taxon>
    </lineage>
</organism>
<feature type="signal peptide" evidence="1">
    <location>
        <begin position="1"/>
        <end position="24"/>
    </location>
</feature>
<comment type="caution">
    <text evidence="2">The sequence shown here is derived from an EMBL/GenBank/DDBJ whole genome shotgun (WGS) entry which is preliminary data.</text>
</comment>
<gene>
    <name evidence="2" type="ORF">ACFSJE_00350</name>
</gene>
<dbReference type="SUPFAM" id="SSF54427">
    <property type="entry name" value="NTF2-like"/>
    <property type="match status" value="1"/>
</dbReference>
<evidence type="ECO:0000313" key="3">
    <source>
        <dbReference type="Proteomes" id="UP001597342"/>
    </source>
</evidence>